<evidence type="ECO:0000313" key="3">
    <source>
        <dbReference type="Proteomes" id="UP000828390"/>
    </source>
</evidence>
<organism evidence="1 3">
    <name type="scientific">Dreissena polymorpha</name>
    <name type="common">Zebra mussel</name>
    <name type="synonym">Mytilus polymorpha</name>
    <dbReference type="NCBI Taxonomy" id="45954"/>
    <lineage>
        <taxon>Eukaryota</taxon>
        <taxon>Metazoa</taxon>
        <taxon>Spiralia</taxon>
        <taxon>Lophotrochozoa</taxon>
        <taxon>Mollusca</taxon>
        <taxon>Bivalvia</taxon>
        <taxon>Autobranchia</taxon>
        <taxon>Heteroconchia</taxon>
        <taxon>Euheterodonta</taxon>
        <taxon>Imparidentia</taxon>
        <taxon>Neoheterodontei</taxon>
        <taxon>Myida</taxon>
        <taxon>Dreissenoidea</taxon>
        <taxon>Dreissenidae</taxon>
        <taxon>Dreissena</taxon>
    </lineage>
</organism>
<reference evidence="1" key="1">
    <citation type="journal article" date="2019" name="bioRxiv">
        <title>The Genome of the Zebra Mussel, Dreissena polymorpha: A Resource for Invasive Species Research.</title>
        <authorList>
            <person name="McCartney M.A."/>
            <person name="Auch B."/>
            <person name="Kono T."/>
            <person name="Mallez S."/>
            <person name="Zhang Y."/>
            <person name="Obille A."/>
            <person name="Becker A."/>
            <person name="Abrahante J.E."/>
            <person name="Garbe J."/>
            <person name="Badalamenti J.P."/>
            <person name="Herman A."/>
            <person name="Mangelson H."/>
            <person name="Liachko I."/>
            <person name="Sullivan S."/>
            <person name="Sone E.D."/>
            <person name="Koren S."/>
            <person name="Silverstein K.A.T."/>
            <person name="Beckman K.B."/>
            <person name="Gohl D.M."/>
        </authorList>
    </citation>
    <scope>NUCLEOTIDE SEQUENCE</scope>
    <source>
        <strain evidence="1">Duluth1</strain>
        <tissue evidence="1">Whole animal</tissue>
    </source>
</reference>
<sequence>MKCLLTRRFICCSITVTDSKNVSAPILDIVIVVCSLCSGHGTCNTSVFREAQGNPNHKLATCQCEPYWTGQRSFT</sequence>
<dbReference type="AlphaFoldDB" id="A0A9D3YIL8"/>
<keyword evidence="3" id="KW-1185">Reference proteome</keyword>
<protein>
    <submittedName>
        <fullName evidence="1">Uncharacterized protein</fullName>
    </submittedName>
</protein>
<comment type="caution">
    <text evidence="1">The sequence shown here is derived from an EMBL/GenBank/DDBJ whole genome shotgun (WGS) entry which is preliminary data.</text>
</comment>
<name>A0A9D3YIL8_DREPO</name>
<proteinExistence type="predicted"/>
<dbReference type="Gene3D" id="2.10.25.10">
    <property type="entry name" value="Laminin"/>
    <property type="match status" value="1"/>
</dbReference>
<evidence type="ECO:0000313" key="2">
    <source>
        <dbReference type="EMBL" id="KAH3701396.1"/>
    </source>
</evidence>
<dbReference type="EMBL" id="JAIWYP010000015">
    <property type="protein sequence ID" value="KAH3701384.1"/>
    <property type="molecule type" value="Genomic_DNA"/>
</dbReference>
<reference evidence="1" key="2">
    <citation type="submission" date="2020-11" db="EMBL/GenBank/DDBJ databases">
        <authorList>
            <person name="McCartney M.A."/>
            <person name="Auch B."/>
            <person name="Kono T."/>
            <person name="Mallez S."/>
            <person name="Becker A."/>
            <person name="Gohl D.M."/>
            <person name="Silverstein K.A.T."/>
            <person name="Koren S."/>
            <person name="Bechman K.B."/>
            <person name="Herman A."/>
            <person name="Abrahante J.E."/>
            <person name="Garbe J."/>
        </authorList>
    </citation>
    <scope>NUCLEOTIDE SEQUENCE</scope>
    <source>
        <strain evidence="1">Duluth1</strain>
        <tissue evidence="1">Whole animal</tissue>
    </source>
</reference>
<accession>A0A9D3YIL8</accession>
<dbReference type="EMBL" id="JAIWYP010000015">
    <property type="protein sequence ID" value="KAH3701396.1"/>
    <property type="molecule type" value="Genomic_DNA"/>
</dbReference>
<dbReference type="Proteomes" id="UP000828390">
    <property type="component" value="Unassembled WGS sequence"/>
</dbReference>
<gene>
    <name evidence="1" type="ORF">DPMN_076369</name>
    <name evidence="2" type="ORF">DPMN_076382</name>
</gene>
<evidence type="ECO:0000313" key="1">
    <source>
        <dbReference type="EMBL" id="KAH3701384.1"/>
    </source>
</evidence>